<dbReference type="PRINTS" id="PR00377">
    <property type="entry name" value="IMPHPHTASES"/>
</dbReference>
<evidence type="ECO:0000256" key="2">
    <source>
        <dbReference type="ARBA" id="ARBA00013106"/>
    </source>
</evidence>
<dbReference type="GO" id="GO:0046854">
    <property type="term" value="P:phosphatidylinositol phosphate biosynthetic process"/>
    <property type="evidence" value="ECO:0007669"/>
    <property type="project" value="InterPro"/>
</dbReference>
<gene>
    <name evidence="7" type="ORF">K875_01139</name>
</gene>
<sequence>MKTMQELFEIAWQATQIGATTLKKSQPSSVQHKGDRDTVTDVDLAIQRDIAAYLAQTTPDIALLAEESEQQPEIETSEWLWVLDPIDGTSNFVHGLPMCAVSLALLHSGRTVVAVTHAPLLGKTYHAIEGKGAFVNGQRITASATDSLSGAIVSLGDYAVGHDAGRLNRHRLALTTELVPRVERIRMIGAATLDLAFVAEGALDACVMMSNKPWDTAAGTLIAREAGARLTDAQGNPHTHSSASTIVTAPGIAEQLATVIRNTEVPSDRHAAAVG</sequence>
<comment type="catalytic activity">
    <reaction evidence="1">
        <text>a myo-inositol phosphate + H2O = myo-inositol + phosphate</text>
        <dbReference type="Rhea" id="RHEA:24056"/>
        <dbReference type="ChEBI" id="CHEBI:15377"/>
        <dbReference type="ChEBI" id="CHEBI:17268"/>
        <dbReference type="ChEBI" id="CHEBI:43474"/>
        <dbReference type="ChEBI" id="CHEBI:84139"/>
        <dbReference type="EC" id="3.1.3.25"/>
    </reaction>
</comment>
<dbReference type="AlphaFoldDB" id="A0A051UI18"/>
<evidence type="ECO:0000313" key="8">
    <source>
        <dbReference type="Proteomes" id="UP000025947"/>
    </source>
</evidence>
<evidence type="ECO:0000256" key="5">
    <source>
        <dbReference type="ARBA" id="ARBA00022842"/>
    </source>
</evidence>
<keyword evidence="4" id="KW-0378">Hydrolase</keyword>
<feature type="binding site" evidence="6">
    <location>
        <position position="66"/>
    </location>
    <ligand>
        <name>Mg(2+)</name>
        <dbReference type="ChEBI" id="CHEBI:18420"/>
        <label>1</label>
        <note>catalytic</note>
    </ligand>
</feature>
<dbReference type="InterPro" id="IPR000760">
    <property type="entry name" value="Inositol_monophosphatase-like"/>
</dbReference>
<feature type="binding site" evidence="6">
    <location>
        <position position="215"/>
    </location>
    <ligand>
        <name>Mg(2+)</name>
        <dbReference type="ChEBI" id="CHEBI:18420"/>
        <label>1</label>
        <note>catalytic</note>
    </ligand>
</feature>
<dbReference type="Pfam" id="PF00459">
    <property type="entry name" value="Inositol_P"/>
    <property type="match status" value="1"/>
</dbReference>
<dbReference type="Gene3D" id="3.30.540.10">
    <property type="entry name" value="Fructose-1,6-Bisphosphatase, subunit A, domain 1"/>
    <property type="match status" value="1"/>
</dbReference>
<name>A0A051UI18_9MYCO</name>
<dbReference type="PANTHER" id="PTHR20854">
    <property type="entry name" value="INOSITOL MONOPHOSPHATASE"/>
    <property type="match status" value="1"/>
</dbReference>
<dbReference type="SUPFAM" id="SSF56655">
    <property type="entry name" value="Carbohydrate phosphatase"/>
    <property type="match status" value="1"/>
</dbReference>
<reference evidence="7 8" key="1">
    <citation type="submission" date="2014-04" db="EMBL/GenBank/DDBJ databases">
        <title>The Genome Sequence of Mycobacterium tuberculosis TKK-01-0051.</title>
        <authorList>
            <consortium name="The Broad Institute Genomics Platform"/>
            <consortium name="The Broad Institute Genome Sequencing Center for Infectious Disease"/>
            <person name="Earl A.M."/>
            <person name="Cohen K."/>
            <person name="Pym A."/>
            <person name="Bishai W."/>
            <person name="Maharaj K."/>
            <person name="Desjardins C."/>
            <person name="Abeel T."/>
            <person name="Young S."/>
            <person name="Zeng Q."/>
            <person name="Gargeya S."/>
            <person name="Abouelleil A."/>
            <person name="Alvarado L."/>
            <person name="Chapman S.B."/>
            <person name="Gainer-Dewar J."/>
            <person name="Goldberg J."/>
            <person name="Griggs A."/>
            <person name="Gujja S."/>
            <person name="Hansen M."/>
            <person name="Howarth C."/>
            <person name="Imamovic A."/>
            <person name="Larimer J."/>
            <person name="Murphy C."/>
            <person name="Naylor J."/>
            <person name="Pearson M."/>
            <person name="Poon T.W."/>
            <person name="Priest M."/>
            <person name="Roberts A."/>
            <person name="Saif S."/>
            <person name="Shea T."/>
            <person name="Sykes S."/>
            <person name="Wortman J."/>
            <person name="Nusbaum C."/>
            <person name="Birren B."/>
        </authorList>
    </citation>
    <scope>NUCLEOTIDE SEQUENCE [LARGE SCALE GENOMIC DNA]</scope>
    <source>
        <strain evidence="7 8">TKK-01-0051</strain>
    </source>
</reference>
<dbReference type="Proteomes" id="UP000025947">
    <property type="component" value="Unassembled WGS sequence"/>
</dbReference>
<dbReference type="InterPro" id="IPR020583">
    <property type="entry name" value="Inositol_monoP_metal-BS"/>
</dbReference>
<proteinExistence type="predicted"/>
<protein>
    <recommendedName>
        <fullName evidence="2">inositol-phosphate phosphatase</fullName>
        <ecNumber evidence="2">3.1.3.25</ecNumber>
    </recommendedName>
</protein>
<dbReference type="CDD" id="cd01637">
    <property type="entry name" value="IMPase_like"/>
    <property type="match status" value="1"/>
</dbReference>
<comment type="cofactor">
    <cofactor evidence="6">
        <name>Mg(2+)</name>
        <dbReference type="ChEBI" id="CHEBI:18420"/>
    </cofactor>
</comment>
<dbReference type="RefSeq" id="WP_044483832.1">
    <property type="nucleotide sequence ID" value="NZ_KK328284.1"/>
</dbReference>
<dbReference type="Gene3D" id="3.40.190.80">
    <property type="match status" value="1"/>
</dbReference>
<dbReference type="InterPro" id="IPR020550">
    <property type="entry name" value="Inositol_monophosphatase_CS"/>
</dbReference>
<dbReference type="GO" id="GO:0006020">
    <property type="term" value="P:inositol metabolic process"/>
    <property type="evidence" value="ECO:0007669"/>
    <property type="project" value="TreeGrafter"/>
</dbReference>
<dbReference type="GO" id="GO:0007165">
    <property type="term" value="P:signal transduction"/>
    <property type="evidence" value="ECO:0007669"/>
    <property type="project" value="TreeGrafter"/>
</dbReference>
<dbReference type="PROSITE" id="PS00629">
    <property type="entry name" value="IMP_1"/>
    <property type="match status" value="1"/>
</dbReference>
<comment type="caution">
    <text evidence="7">The sequence shown here is derived from an EMBL/GenBank/DDBJ whole genome shotgun (WGS) entry which is preliminary data.</text>
</comment>
<evidence type="ECO:0000313" key="7">
    <source>
        <dbReference type="EMBL" id="KBZ68583.1"/>
    </source>
</evidence>
<feature type="binding site" evidence="6">
    <location>
        <position position="86"/>
    </location>
    <ligand>
        <name>Mg(2+)</name>
        <dbReference type="ChEBI" id="CHEBI:18420"/>
        <label>1</label>
        <note>catalytic</note>
    </ligand>
</feature>
<keyword evidence="8" id="KW-1185">Reference proteome</keyword>
<dbReference type="PATRIC" id="fig|1324261.3.peg.1154"/>
<feature type="binding site" evidence="6">
    <location>
        <position position="84"/>
    </location>
    <ligand>
        <name>Mg(2+)</name>
        <dbReference type="ChEBI" id="CHEBI:18420"/>
        <label>1</label>
        <note>catalytic</note>
    </ligand>
</feature>
<dbReference type="EC" id="3.1.3.25" evidence="2"/>
<dbReference type="PANTHER" id="PTHR20854:SF4">
    <property type="entry name" value="INOSITOL-1-MONOPHOSPHATASE-RELATED"/>
    <property type="match status" value="1"/>
</dbReference>
<evidence type="ECO:0000256" key="3">
    <source>
        <dbReference type="ARBA" id="ARBA00022723"/>
    </source>
</evidence>
<keyword evidence="5 6" id="KW-0460">Magnesium</keyword>
<organism evidence="7 8">
    <name type="scientific">Mycobacterium [tuberculosis] TKK-01-0051</name>
    <dbReference type="NCBI Taxonomy" id="1324261"/>
    <lineage>
        <taxon>Bacteria</taxon>
        <taxon>Bacillati</taxon>
        <taxon>Actinomycetota</taxon>
        <taxon>Actinomycetes</taxon>
        <taxon>Mycobacteriales</taxon>
        <taxon>Mycobacteriaceae</taxon>
        <taxon>Mycobacterium</taxon>
        <taxon>Mycobacterium avium complex (MAC)</taxon>
    </lineage>
</organism>
<evidence type="ECO:0000256" key="4">
    <source>
        <dbReference type="ARBA" id="ARBA00022801"/>
    </source>
</evidence>
<accession>A0A051UI18</accession>
<dbReference type="GO" id="GO:0008934">
    <property type="term" value="F:inositol monophosphate 1-phosphatase activity"/>
    <property type="evidence" value="ECO:0007669"/>
    <property type="project" value="TreeGrafter"/>
</dbReference>
<evidence type="ECO:0000256" key="6">
    <source>
        <dbReference type="PIRSR" id="PIRSR600760-2"/>
    </source>
</evidence>
<dbReference type="EMBL" id="JLXW01000002">
    <property type="protein sequence ID" value="KBZ68583.1"/>
    <property type="molecule type" value="Genomic_DNA"/>
</dbReference>
<dbReference type="GO" id="GO:0046872">
    <property type="term" value="F:metal ion binding"/>
    <property type="evidence" value="ECO:0007669"/>
    <property type="project" value="UniProtKB-KW"/>
</dbReference>
<dbReference type="HOGENOM" id="CLU_044118_0_2_11"/>
<evidence type="ECO:0000256" key="1">
    <source>
        <dbReference type="ARBA" id="ARBA00001033"/>
    </source>
</evidence>
<feature type="binding site" evidence="6">
    <location>
        <position position="87"/>
    </location>
    <ligand>
        <name>Mg(2+)</name>
        <dbReference type="ChEBI" id="CHEBI:18420"/>
        <label>1</label>
        <note>catalytic</note>
    </ligand>
</feature>
<keyword evidence="3 6" id="KW-0479">Metal-binding</keyword>
<dbReference type="PROSITE" id="PS00630">
    <property type="entry name" value="IMP_2"/>
    <property type="match status" value="1"/>
</dbReference>